<evidence type="ECO:0000259" key="2">
    <source>
        <dbReference type="Pfam" id="PF25502"/>
    </source>
</evidence>
<proteinExistence type="predicted"/>
<accession>A0A9D4X2N0</accession>
<dbReference type="EMBL" id="JAMSHJ010000005">
    <property type="protein sequence ID" value="KAI5413609.1"/>
    <property type="molecule type" value="Genomic_DNA"/>
</dbReference>
<keyword evidence="4" id="KW-1185">Reference proteome</keyword>
<reference evidence="3 4" key="1">
    <citation type="journal article" date="2022" name="Nat. Genet.">
        <title>Improved pea reference genome and pan-genome highlight genomic features and evolutionary characteristics.</title>
        <authorList>
            <person name="Yang T."/>
            <person name="Liu R."/>
            <person name="Luo Y."/>
            <person name="Hu S."/>
            <person name="Wang D."/>
            <person name="Wang C."/>
            <person name="Pandey M.K."/>
            <person name="Ge S."/>
            <person name="Xu Q."/>
            <person name="Li N."/>
            <person name="Li G."/>
            <person name="Huang Y."/>
            <person name="Saxena R.K."/>
            <person name="Ji Y."/>
            <person name="Li M."/>
            <person name="Yan X."/>
            <person name="He Y."/>
            <person name="Liu Y."/>
            <person name="Wang X."/>
            <person name="Xiang C."/>
            <person name="Varshney R.K."/>
            <person name="Ding H."/>
            <person name="Gao S."/>
            <person name="Zong X."/>
        </authorList>
    </citation>
    <scope>NUCLEOTIDE SEQUENCE [LARGE SCALE GENOMIC DNA]</scope>
    <source>
        <strain evidence="3 4">cv. Zhongwan 6</strain>
    </source>
</reference>
<dbReference type="AlphaFoldDB" id="A0A9D4X2N0"/>
<evidence type="ECO:0000313" key="4">
    <source>
        <dbReference type="Proteomes" id="UP001058974"/>
    </source>
</evidence>
<dbReference type="PANTHER" id="PTHR33913">
    <property type="entry name" value="ALEURONE LAYER MORPHOGENESIS PROTEIN"/>
    <property type="match status" value="1"/>
</dbReference>
<organism evidence="3 4">
    <name type="scientific">Pisum sativum</name>
    <name type="common">Garden pea</name>
    <name type="synonym">Lathyrus oleraceus</name>
    <dbReference type="NCBI Taxonomy" id="3888"/>
    <lineage>
        <taxon>Eukaryota</taxon>
        <taxon>Viridiplantae</taxon>
        <taxon>Streptophyta</taxon>
        <taxon>Embryophyta</taxon>
        <taxon>Tracheophyta</taxon>
        <taxon>Spermatophyta</taxon>
        <taxon>Magnoliopsida</taxon>
        <taxon>eudicotyledons</taxon>
        <taxon>Gunneridae</taxon>
        <taxon>Pentapetalae</taxon>
        <taxon>rosids</taxon>
        <taxon>fabids</taxon>
        <taxon>Fabales</taxon>
        <taxon>Fabaceae</taxon>
        <taxon>Papilionoideae</taxon>
        <taxon>50 kb inversion clade</taxon>
        <taxon>NPAAA clade</taxon>
        <taxon>Hologalegina</taxon>
        <taxon>IRL clade</taxon>
        <taxon>Fabeae</taxon>
        <taxon>Lathyrus</taxon>
    </lineage>
</organism>
<dbReference type="InterPro" id="IPR057237">
    <property type="entry name" value="DUF7915"/>
</dbReference>
<gene>
    <name evidence="3" type="ORF">KIW84_057964</name>
</gene>
<name>A0A9D4X2N0_PEA</name>
<sequence>MVVSQVCSSVDAIRAFLQHLVDPMLPQEPSIHDDPPLSQQQKIANQVHSVVLLYNYYHRKQNPEAAFVAFREFCKLIVDMRPALLPYMKFTAKPNETDLVDVEEQLSLTEKAITSSYDICTILDPSKSVPNVEGWPISKVAVLLVDGKKENCYLRFCSATGGVWSLIEKDVDTSGQISEVTRDVKCTYQKRRVIKKPSKDGLNEGRILEVGYSAVKEAAGNSHSSTERLQ</sequence>
<feature type="domain" description="DUF7913" evidence="1">
    <location>
        <begin position="5"/>
        <end position="124"/>
    </location>
</feature>
<dbReference type="Proteomes" id="UP001058974">
    <property type="component" value="Chromosome 5"/>
</dbReference>
<dbReference type="Pfam" id="PF25500">
    <property type="entry name" value="DUF7913"/>
    <property type="match status" value="1"/>
</dbReference>
<evidence type="ECO:0000313" key="3">
    <source>
        <dbReference type="EMBL" id="KAI5413609.1"/>
    </source>
</evidence>
<feature type="domain" description="DUF7915" evidence="2">
    <location>
        <begin position="160"/>
        <end position="224"/>
    </location>
</feature>
<dbReference type="Gramene" id="Psat05G0796400-T11">
    <property type="protein sequence ID" value="KAI5413609.1"/>
    <property type="gene ID" value="KIW84_057964"/>
</dbReference>
<dbReference type="Pfam" id="PF25502">
    <property type="entry name" value="DUF7915"/>
    <property type="match status" value="1"/>
</dbReference>
<comment type="caution">
    <text evidence="3">The sequence shown here is derived from an EMBL/GenBank/DDBJ whole genome shotgun (WGS) entry which is preliminary data.</text>
</comment>
<dbReference type="InterPro" id="IPR057235">
    <property type="entry name" value="DUF7913"/>
</dbReference>
<dbReference type="PANTHER" id="PTHR33913:SF3">
    <property type="entry name" value="ALEURONE LAYER MORPHOGENESIS PROTEIN"/>
    <property type="match status" value="1"/>
</dbReference>
<protein>
    <submittedName>
        <fullName evidence="3">Uncharacterized protein</fullName>
    </submittedName>
</protein>
<evidence type="ECO:0000259" key="1">
    <source>
        <dbReference type="Pfam" id="PF25500"/>
    </source>
</evidence>